<sequence>MPGIDLKRLVKDMKRQDQIITPQYTNWLLTDGNAEFSEDIAKIIYELMIEKPRIRSGSFATSSAGECIRAQVFKYLGAPQGAIDPKLQNIFNDGKWRHMRWQACLLSAGILLRVEEIVEWKKKRSRGTMDGIGIVPDDHENEAWRGKMFGFELKGVSAFLYPKYVEEGPKESDHLQQVARYMIAEGLDLFSIVYEDKSRNDWHEWVVEADSEMMKPHIQQQKDELKWLNESADRKQLPVVLPECQKEQGKFKTCPFGGKGGICQVSVGWPKFGKG</sequence>
<dbReference type="InterPro" id="IPR011604">
    <property type="entry name" value="PDDEXK-like_dom_sf"/>
</dbReference>
<protein>
    <submittedName>
        <fullName evidence="1">Uncharacterized protein</fullName>
    </submittedName>
</protein>
<dbReference type="EMBL" id="MK016493">
    <property type="protein sequence ID" value="AYQ99291.1"/>
    <property type="molecule type" value="Genomic_DNA"/>
</dbReference>
<dbReference type="GeneID" id="77953007"/>
<accession>A0A3G3LYU3</accession>
<dbReference type="RefSeq" id="YP_010676646.1">
    <property type="nucleotide sequence ID" value="NC_071014.1"/>
</dbReference>
<evidence type="ECO:0000313" key="2">
    <source>
        <dbReference type="Proteomes" id="UP000279277"/>
    </source>
</evidence>
<reference evidence="1 2" key="1">
    <citation type="submission" date="2018-10" db="EMBL/GenBank/DDBJ databases">
        <authorList>
            <person name="Zack K."/>
            <person name="Garlena R.A."/>
            <person name="Russell D.A."/>
            <person name="Pope W.H."/>
            <person name="Jacobs-Sera D."/>
            <person name="Hatfull G.F."/>
        </authorList>
    </citation>
    <scope>NUCLEOTIDE SEQUENCE [LARGE SCALE GENOMIC DNA]</scope>
</reference>
<dbReference type="Proteomes" id="UP000279277">
    <property type="component" value="Segment"/>
</dbReference>
<proteinExistence type="predicted"/>
<keyword evidence="2" id="KW-1185">Reference proteome</keyword>
<evidence type="ECO:0000313" key="1">
    <source>
        <dbReference type="EMBL" id="AYQ99291.1"/>
    </source>
</evidence>
<name>A0A3G3LYU3_9CAUD</name>
<organism evidence="1 2">
    <name type="scientific">Brevibacterium phage Cantare</name>
    <dbReference type="NCBI Taxonomy" id="2338395"/>
    <lineage>
        <taxon>Viruses</taxon>
        <taxon>Duplodnaviria</taxon>
        <taxon>Heunggongvirae</taxon>
        <taxon>Uroviricota</taxon>
        <taxon>Caudoviricetes</taxon>
        <taxon>Cantarevirus</taxon>
        <taxon>Cantarevirus cantare</taxon>
    </lineage>
</organism>
<gene>
    <name evidence="1" type="primary">71</name>
    <name evidence="1" type="ORF">PBI_CANTARE_71</name>
</gene>
<dbReference type="Gene3D" id="3.90.320.10">
    <property type="match status" value="1"/>
</dbReference>
<dbReference type="KEGG" id="vg:77953007"/>